<dbReference type="InterPro" id="IPR011990">
    <property type="entry name" value="TPR-like_helical_dom_sf"/>
</dbReference>
<dbReference type="SUPFAM" id="SSF48452">
    <property type="entry name" value="TPR-like"/>
    <property type="match status" value="1"/>
</dbReference>
<name>A0A1Z4N635_9CYAN</name>
<evidence type="ECO:0000313" key="2">
    <source>
        <dbReference type="Proteomes" id="UP000218785"/>
    </source>
</evidence>
<dbReference type="EMBL" id="AP018248">
    <property type="protein sequence ID" value="BAZ01167.1"/>
    <property type="molecule type" value="Genomic_DNA"/>
</dbReference>
<keyword evidence="2" id="KW-1185">Reference proteome</keyword>
<gene>
    <name evidence="1" type="ORF">NIES37_51660</name>
</gene>
<organism evidence="1 2">
    <name type="scientific">Tolypothrix tenuis PCC 7101</name>
    <dbReference type="NCBI Taxonomy" id="231146"/>
    <lineage>
        <taxon>Bacteria</taxon>
        <taxon>Bacillati</taxon>
        <taxon>Cyanobacteriota</taxon>
        <taxon>Cyanophyceae</taxon>
        <taxon>Nostocales</taxon>
        <taxon>Tolypothrichaceae</taxon>
        <taxon>Tolypothrix</taxon>
    </lineage>
</organism>
<protein>
    <recommendedName>
        <fullName evidence="3">TPR repeat-containing protein</fullName>
    </recommendedName>
</protein>
<dbReference type="Proteomes" id="UP000218785">
    <property type="component" value="Chromosome"/>
</dbReference>
<dbReference type="KEGG" id="ttq:NIES37_51660"/>
<evidence type="ECO:0000313" key="1">
    <source>
        <dbReference type="EMBL" id="BAZ01167.1"/>
    </source>
</evidence>
<sequence length="767" mass="85478">MNDLVKGKKKILTMNISYAKFALHKFSFAVLLSAVSLPFASQILAQMKQRREQQQQKLEARISALEYLIEEDITGEQTEEVISELHQILQTTQKLANPEFTLSLLNRIINTYDIQDWLLGRLINRVKPNQKQQATKLLMLVVRLTQSVNQGYNFEKTIILTKIANYSQRIGEQKLALQLLTTALKTSQLIPVAEFQAKALLPIAQAYLGFQQTTQAEEILSTALQIARQIESEDPTAQSIPLEAIALTYIKLGKIDIALEIAASISYLYYRSHVISEVVRYFVKTNQLEAALKLAQKLEISEMKSARLREIALIYVDQGEQELANQVFATALTAFTTAEEDAKGIFIQSYAKAGQLDAAYLAVSQLKNSEVLALTLGIIAIEYLKFGKIEMAEEIIPQIIPLIQTVEAVEPMGSVPSILSNVLETQQYKLAFEIILNANHSNFLNKAIWILQIGNAAIQAGEIEITLKFAQSLEPSNIEQRNHLLQKIALIYAQNQKIENALALVPQIDNSGSLPYQIETLVLIATANGKTESTEQLFTQAIADARKLAPQSQVLALAIIAREYLHIGNQQLADALLAEAIQLAKTEQDASVRESNLLKIEELLMTAKQYLAALQVMQAHPTETQDNKLNGLALSLVETGYEQIDVVNKIYQQIKTPEIKTTGLINIAETYIHAQKIRLASEILDFAFAAAKTIPGPESRVLEFGSLPDGSPSTIIEDEQDRGSSLEKIALLKALIGYYQQALKIAQILENKTTRDQLIKKLAEYKR</sequence>
<reference evidence="1 2" key="1">
    <citation type="submission" date="2017-06" db="EMBL/GenBank/DDBJ databases">
        <title>Genome sequencing of cyanobaciteial culture collection at National Institute for Environmental Studies (NIES).</title>
        <authorList>
            <person name="Hirose Y."/>
            <person name="Shimura Y."/>
            <person name="Fujisawa T."/>
            <person name="Nakamura Y."/>
            <person name="Kawachi M."/>
        </authorList>
    </citation>
    <scope>NUCLEOTIDE SEQUENCE [LARGE SCALE GENOMIC DNA]</scope>
    <source>
        <strain evidence="1 2">NIES-37</strain>
    </source>
</reference>
<dbReference type="Gene3D" id="1.25.40.10">
    <property type="entry name" value="Tetratricopeptide repeat domain"/>
    <property type="match status" value="1"/>
</dbReference>
<dbReference type="AlphaFoldDB" id="A0A1Z4N635"/>
<dbReference type="RefSeq" id="WP_096580565.1">
    <property type="nucleotide sequence ID" value="NZ_CAWNJS010000001.1"/>
</dbReference>
<proteinExistence type="predicted"/>
<accession>A0A1Z4N635</accession>
<evidence type="ECO:0008006" key="3">
    <source>
        <dbReference type="Google" id="ProtNLM"/>
    </source>
</evidence>